<feature type="transmembrane region" description="Helical" evidence="7">
    <location>
        <begin position="72"/>
        <end position="93"/>
    </location>
</feature>
<dbReference type="OrthoDB" id="8969999at2"/>
<dbReference type="GO" id="GO:0015109">
    <property type="term" value="F:chromate transmembrane transporter activity"/>
    <property type="evidence" value="ECO:0007669"/>
    <property type="project" value="InterPro"/>
</dbReference>
<comment type="similarity">
    <text evidence="2">Belongs to the chromate ion transporter (CHR) (TC 2.A.51) family.</text>
</comment>
<dbReference type="GO" id="GO:0005886">
    <property type="term" value="C:plasma membrane"/>
    <property type="evidence" value="ECO:0007669"/>
    <property type="project" value="UniProtKB-SubCell"/>
</dbReference>
<evidence type="ECO:0000256" key="5">
    <source>
        <dbReference type="ARBA" id="ARBA00022989"/>
    </source>
</evidence>
<dbReference type="InterPro" id="IPR003370">
    <property type="entry name" value="Chromate_transpt"/>
</dbReference>
<comment type="caution">
    <text evidence="8">The sequence shown here is derived from an EMBL/GenBank/DDBJ whole genome shotgun (WGS) entry which is preliminary data.</text>
</comment>
<sequence length="383" mass="41425">MLFSIFRSFFTLGWISFGGPAAHIGYFRREFVEVKAWITDKQYADLVGLSQFLPGPGSSQVGFGIGYIRGGVLGGISAFLGFTLPSILLMLLFATVSSHFLDSTVLIGLLSGLKLLAVIVVADATWGMFRSFCQSNVTKVLFVFSAVITLTLPSTAMQIFAMLGCAIVSIMLTKAENTTTSWTTVFSKIAYTPLILFLTILLGVIMLDSNRHEFIVFKPFFETGTLVFGGGHVVLPLLESSLENQISPDIFLSGYAMAQAVPGPMFTLATYLGYFLLPSNPIIGALLATLAIFIPGFLLLLTMLKNWQEIALIPWVSGAMSGINAAVVGFLLATLYDPVITSSVKGTSEIALVVIGFILMRKMKLPILITVLFFALSGVLFLK</sequence>
<feature type="transmembrane region" description="Helical" evidence="7">
    <location>
        <begin position="365"/>
        <end position="382"/>
    </location>
</feature>
<organism evidence="8 9">
    <name type="scientific">Vibrio viridaestus</name>
    <dbReference type="NCBI Taxonomy" id="2487322"/>
    <lineage>
        <taxon>Bacteria</taxon>
        <taxon>Pseudomonadati</taxon>
        <taxon>Pseudomonadota</taxon>
        <taxon>Gammaproteobacteria</taxon>
        <taxon>Vibrionales</taxon>
        <taxon>Vibrionaceae</taxon>
        <taxon>Vibrio</taxon>
    </lineage>
</organism>
<evidence type="ECO:0000256" key="1">
    <source>
        <dbReference type="ARBA" id="ARBA00004651"/>
    </source>
</evidence>
<keyword evidence="5 7" id="KW-1133">Transmembrane helix</keyword>
<reference evidence="8 9" key="1">
    <citation type="submission" date="2018-11" db="EMBL/GenBank/DDBJ databases">
        <title>Vibrio LJC006 sp. nov., isolated from seawater during the bloom of the enteromorpha.</title>
        <authorList>
            <person name="Liang J."/>
        </authorList>
    </citation>
    <scope>NUCLEOTIDE SEQUENCE [LARGE SCALE GENOMIC DNA]</scope>
    <source>
        <strain evidence="8 9">LJC006</strain>
    </source>
</reference>
<dbReference type="PANTHER" id="PTHR33567:SF3">
    <property type="entry name" value="CHROMATE ION TRANSPORTER (EUROFUNG)"/>
    <property type="match status" value="1"/>
</dbReference>
<evidence type="ECO:0000256" key="4">
    <source>
        <dbReference type="ARBA" id="ARBA00022692"/>
    </source>
</evidence>
<keyword evidence="6 7" id="KW-0472">Membrane</keyword>
<dbReference type="EMBL" id="RJVQ01000001">
    <property type="protein sequence ID" value="RQW64848.1"/>
    <property type="molecule type" value="Genomic_DNA"/>
</dbReference>
<dbReference type="RefSeq" id="WP_124935498.1">
    <property type="nucleotide sequence ID" value="NZ_RJVQ01000001.1"/>
</dbReference>
<feature type="transmembrane region" description="Helical" evidence="7">
    <location>
        <begin position="282"/>
        <end position="304"/>
    </location>
</feature>
<feature type="transmembrane region" description="Helical" evidence="7">
    <location>
        <begin position="189"/>
        <end position="207"/>
    </location>
</feature>
<protein>
    <submittedName>
        <fullName evidence="8">Chromate efflux transporter</fullName>
    </submittedName>
</protein>
<feature type="transmembrane region" description="Helical" evidence="7">
    <location>
        <begin position="141"/>
        <end position="168"/>
    </location>
</feature>
<dbReference type="Proteomes" id="UP000281112">
    <property type="component" value="Unassembled WGS sequence"/>
</dbReference>
<keyword evidence="3" id="KW-1003">Cell membrane</keyword>
<accession>A0A3N9TKC9</accession>
<proteinExistence type="inferred from homology"/>
<dbReference type="Pfam" id="PF02417">
    <property type="entry name" value="Chromate_transp"/>
    <property type="match status" value="2"/>
</dbReference>
<feature type="transmembrane region" description="Helical" evidence="7">
    <location>
        <begin position="339"/>
        <end position="358"/>
    </location>
</feature>
<comment type="subcellular location">
    <subcellularLocation>
        <location evidence="1">Cell membrane</location>
        <topology evidence="1">Multi-pass membrane protein</topology>
    </subcellularLocation>
</comment>
<name>A0A3N9TKC9_9VIBR</name>
<feature type="transmembrane region" description="Helical" evidence="7">
    <location>
        <begin position="105"/>
        <end position="129"/>
    </location>
</feature>
<dbReference type="AlphaFoldDB" id="A0A3N9TKC9"/>
<keyword evidence="4 7" id="KW-0812">Transmembrane</keyword>
<evidence type="ECO:0000256" key="7">
    <source>
        <dbReference type="SAM" id="Phobius"/>
    </source>
</evidence>
<evidence type="ECO:0000256" key="2">
    <source>
        <dbReference type="ARBA" id="ARBA00005262"/>
    </source>
</evidence>
<dbReference type="NCBIfam" id="TIGR00937">
    <property type="entry name" value="2A51"/>
    <property type="match status" value="1"/>
</dbReference>
<evidence type="ECO:0000313" key="9">
    <source>
        <dbReference type="Proteomes" id="UP000281112"/>
    </source>
</evidence>
<gene>
    <name evidence="8" type="primary">chrA</name>
    <name evidence="8" type="ORF">EES38_02065</name>
</gene>
<evidence type="ECO:0000256" key="3">
    <source>
        <dbReference type="ARBA" id="ARBA00022475"/>
    </source>
</evidence>
<evidence type="ECO:0000313" key="8">
    <source>
        <dbReference type="EMBL" id="RQW64848.1"/>
    </source>
</evidence>
<keyword evidence="9" id="KW-1185">Reference proteome</keyword>
<evidence type="ECO:0000256" key="6">
    <source>
        <dbReference type="ARBA" id="ARBA00023136"/>
    </source>
</evidence>
<feature type="transmembrane region" description="Helical" evidence="7">
    <location>
        <begin position="250"/>
        <end position="276"/>
    </location>
</feature>
<dbReference type="PANTHER" id="PTHR33567">
    <property type="entry name" value="CHROMATE ION TRANSPORTER (EUROFUNG)"/>
    <property type="match status" value="1"/>
</dbReference>
<dbReference type="InterPro" id="IPR014047">
    <property type="entry name" value="Chr_Tranpt_l_chain"/>
</dbReference>
<dbReference type="PIRSF" id="PIRSF004810">
    <property type="entry name" value="ChrA"/>
    <property type="match status" value="1"/>
</dbReference>
<feature type="transmembrane region" description="Helical" evidence="7">
    <location>
        <begin position="311"/>
        <end position="333"/>
    </location>
</feature>